<reference evidence="1 2" key="1">
    <citation type="submission" date="2016-06" db="EMBL/GenBank/DDBJ databases">
        <title>Three novel species with peptidoglycan cell walls form the new genus Lacunisphaera gen. nov. in the family Opitutaceae of the verrucomicrobial subdivision 4.</title>
        <authorList>
            <person name="Rast P."/>
            <person name="Gloeckner I."/>
            <person name="Jogler M."/>
            <person name="Boedeker C."/>
            <person name="Jeske O."/>
            <person name="Wiegand S."/>
            <person name="Reinhardt R."/>
            <person name="Schumann P."/>
            <person name="Rohde M."/>
            <person name="Spring S."/>
            <person name="Gloeckner F.O."/>
            <person name="Jogler C."/>
        </authorList>
    </citation>
    <scope>NUCLEOTIDE SEQUENCE [LARGE SCALE GENOMIC DNA]</scope>
    <source>
        <strain evidence="1 2">IG16b</strain>
    </source>
</reference>
<keyword evidence="2" id="KW-1185">Reference proteome</keyword>
<evidence type="ECO:0000313" key="2">
    <source>
        <dbReference type="Proteomes" id="UP000095228"/>
    </source>
</evidence>
<dbReference type="RefSeq" id="WP_083270005.1">
    <property type="nucleotide sequence ID" value="NZ_CP016094.1"/>
</dbReference>
<accession>A0A1I7PHV9</accession>
<dbReference type="InterPro" id="IPR018652">
    <property type="entry name" value="DUF2082_NA-bd_Znr"/>
</dbReference>
<evidence type="ECO:0000313" key="1">
    <source>
        <dbReference type="EMBL" id="AOS43206.1"/>
    </source>
</evidence>
<sequence>MSTSYQIAGKQVHCAHCGQTEFESRKVLLNTRGATFFNFDWLNKGATALTCQHCSRIEWFAQEPQAGGGVRADALR</sequence>
<dbReference type="KEGG" id="obg:Verru16b_00249"/>
<evidence type="ECO:0008006" key="3">
    <source>
        <dbReference type="Google" id="ProtNLM"/>
    </source>
</evidence>
<dbReference type="OrthoDB" id="72206at2"/>
<dbReference type="EMBL" id="CP016094">
    <property type="protein sequence ID" value="AOS43206.1"/>
    <property type="molecule type" value="Genomic_DNA"/>
</dbReference>
<protein>
    <recommendedName>
        <fullName evidence="3">DNA-binding protein</fullName>
    </recommendedName>
</protein>
<dbReference type="Proteomes" id="UP000095228">
    <property type="component" value="Chromosome"/>
</dbReference>
<organism evidence="1 2">
    <name type="scientific">Lacunisphaera limnophila</name>
    <dbReference type="NCBI Taxonomy" id="1838286"/>
    <lineage>
        <taxon>Bacteria</taxon>
        <taxon>Pseudomonadati</taxon>
        <taxon>Verrucomicrobiota</taxon>
        <taxon>Opitutia</taxon>
        <taxon>Opitutales</taxon>
        <taxon>Opitutaceae</taxon>
        <taxon>Lacunisphaera</taxon>
    </lineage>
</organism>
<dbReference type="Pfam" id="PF09855">
    <property type="entry name" value="Zn_ribbon_13"/>
    <property type="match status" value="1"/>
</dbReference>
<name>A0A1I7PHV9_9BACT</name>
<proteinExistence type="predicted"/>
<dbReference type="STRING" id="1838286.Verru16b_00249"/>
<gene>
    <name evidence="1" type="ORF">Verru16b_00249</name>
</gene>
<dbReference type="AlphaFoldDB" id="A0A1I7PHV9"/>